<dbReference type="InterPro" id="IPR004090">
    <property type="entry name" value="Chemotax_Me-accpt_rcpt"/>
</dbReference>
<dbReference type="GO" id="GO:0016020">
    <property type="term" value="C:membrane"/>
    <property type="evidence" value="ECO:0007669"/>
    <property type="project" value="InterPro"/>
</dbReference>
<dbReference type="InterPro" id="IPR024478">
    <property type="entry name" value="HlyB_4HB_MCP"/>
</dbReference>
<organism evidence="7 8">
    <name type="scientific">Dendrosporobacter quercicolus</name>
    <dbReference type="NCBI Taxonomy" id="146817"/>
    <lineage>
        <taxon>Bacteria</taxon>
        <taxon>Bacillati</taxon>
        <taxon>Bacillota</taxon>
        <taxon>Negativicutes</taxon>
        <taxon>Selenomonadales</taxon>
        <taxon>Sporomusaceae</taxon>
        <taxon>Dendrosporobacter</taxon>
    </lineage>
</organism>
<dbReference type="CDD" id="cd19411">
    <property type="entry name" value="MCP2201-like_sensor"/>
    <property type="match status" value="1"/>
</dbReference>
<dbReference type="Pfam" id="PF12729">
    <property type="entry name" value="4HB_MCP_1"/>
    <property type="match status" value="1"/>
</dbReference>
<evidence type="ECO:0000259" key="6">
    <source>
        <dbReference type="PROSITE" id="PS50885"/>
    </source>
</evidence>
<dbReference type="PRINTS" id="PR00260">
    <property type="entry name" value="CHEMTRNSDUCR"/>
</dbReference>
<feature type="domain" description="Methyl-accepting transducer" evidence="5">
    <location>
        <begin position="284"/>
        <end position="520"/>
    </location>
</feature>
<gene>
    <name evidence="7" type="ORF">SAMN04488502_1054</name>
</gene>
<dbReference type="Gene3D" id="6.10.340.10">
    <property type="match status" value="1"/>
</dbReference>
<dbReference type="SMART" id="SM00283">
    <property type="entry name" value="MA"/>
    <property type="match status" value="1"/>
</dbReference>
<feature type="transmembrane region" description="Helical" evidence="4">
    <location>
        <begin position="192"/>
        <end position="216"/>
    </location>
</feature>
<evidence type="ECO:0000313" key="7">
    <source>
        <dbReference type="EMBL" id="SDM48068.1"/>
    </source>
</evidence>
<comment type="similarity">
    <text evidence="2">Belongs to the methyl-accepting chemotaxis (MCP) protein family.</text>
</comment>
<dbReference type="Proteomes" id="UP000214880">
    <property type="component" value="Unassembled WGS sequence"/>
</dbReference>
<dbReference type="PROSITE" id="PS50885">
    <property type="entry name" value="HAMP"/>
    <property type="match status" value="1"/>
</dbReference>
<dbReference type="EMBL" id="FNHB01000005">
    <property type="protein sequence ID" value="SDM48068.1"/>
    <property type="molecule type" value="Genomic_DNA"/>
</dbReference>
<dbReference type="SUPFAM" id="SSF58104">
    <property type="entry name" value="Methyl-accepting chemotaxis protein (MCP) signaling domain"/>
    <property type="match status" value="1"/>
</dbReference>
<dbReference type="STRING" id="146817.SAMN04488502_1054"/>
<dbReference type="Pfam" id="PF00672">
    <property type="entry name" value="HAMP"/>
    <property type="match status" value="1"/>
</dbReference>
<dbReference type="InterPro" id="IPR004089">
    <property type="entry name" value="MCPsignal_dom"/>
</dbReference>
<dbReference type="SMART" id="SM00304">
    <property type="entry name" value="HAMP"/>
    <property type="match status" value="1"/>
</dbReference>
<reference evidence="7 8" key="1">
    <citation type="submission" date="2016-10" db="EMBL/GenBank/DDBJ databases">
        <authorList>
            <person name="de Groot N.N."/>
        </authorList>
    </citation>
    <scope>NUCLEOTIDE SEQUENCE [LARGE SCALE GENOMIC DNA]</scope>
    <source>
        <strain evidence="7 8">DSM 1736</strain>
    </source>
</reference>
<dbReference type="RefSeq" id="WP_092072668.1">
    <property type="nucleotide sequence ID" value="NZ_FNHB01000005.1"/>
</dbReference>
<dbReference type="GO" id="GO:0004888">
    <property type="term" value="F:transmembrane signaling receptor activity"/>
    <property type="evidence" value="ECO:0007669"/>
    <property type="project" value="InterPro"/>
</dbReference>
<dbReference type="PANTHER" id="PTHR32089">
    <property type="entry name" value="METHYL-ACCEPTING CHEMOTAXIS PROTEIN MCPB"/>
    <property type="match status" value="1"/>
</dbReference>
<dbReference type="Gene3D" id="1.10.287.950">
    <property type="entry name" value="Methyl-accepting chemotaxis protein"/>
    <property type="match status" value="1"/>
</dbReference>
<dbReference type="InterPro" id="IPR047347">
    <property type="entry name" value="YvaQ-like_sensor"/>
</dbReference>
<dbReference type="GO" id="GO:0006935">
    <property type="term" value="P:chemotaxis"/>
    <property type="evidence" value="ECO:0007669"/>
    <property type="project" value="InterPro"/>
</dbReference>
<dbReference type="Pfam" id="PF00015">
    <property type="entry name" value="MCPsignal"/>
    <property type="match status" value="1"/>
</dbReference>
<keyword evidence="4" id="KW-1133">Transmembrane helix</keyword>
<keyword evidence="1 3" id="KW-0807">Transducer</keyword>
<dbReference type="AlphaFoldDB" id="A0A1G9TKJ3"/>
<feature type="domain" description="HAMP" evidence="6">
    <location>
        <begin position="213"/>
        <end position="265"/>
    </location>
</feature>
<keyword evidence="4" id="KW-0812">Transmembrane</keyword>
<evidence type="ECO:0000256" key="3">
    <source>
        <dbReference type="PROSITE-ProRule" id="PRU00284"/>
    </source>
</evidence>
<keyword evidence="4" id="KW-0472">Membrane</keyword>
<sequence length="570" mass="61526">MAWLRNLKIFHKLLVIILVSATALLLTSITGFYYTNKMNDNSHKMYEDRVVPAMLVNDTRRLSRLAEARTMELLFATDQNLQRQLSAELEQITQQMDEMFTSYEAFAPDAYEAERIAKYKQLAEVYREERETAVGLALTGRNQEAYAYFKQKALPLLDQTGVLREEISQYNDRKINDTNDEIKAEYESSVTIMLFIMVIAIAVCAGLGFAIARMVVDPVKHMQQLMDNAGNGDLTVRGEVYGSDETGQLTTAFNAMISHQSEVVGVVRKAAVELAAASEEMAASSEQVASTATQVAKNIDEVAGEADNSTKSAIETSEVLLQLSALIQIAKKCAAASAKDSEATLSAAQNGKATVEETVSRMDNIKNQTVATEELIVALSHYSEQIGNITDTITGIAKQTDLLALNAAIEAARAGEAGRGFAVVAEEVRKLAEHSNKEAEQVTALVQKIAGSTSAAVSSMQKSRREAEAGVESVQKAGLALGHILEAVQGTVADMQQIVSVTDDEVATSDKIVQLINTVATGIETMASNAQQVAAATQETTAAVETVASSAEQTSAMANELRGSVERFKI</sequence>
<dbReference type="PANTHER" id="PTHR32089:SF112">
    <property type="entry name" value="LYSOZYME-LIKE PROTEIN-RELATED"/>
    <property type="match status" value="1"/>
</dbReference>
<evidence type="ECO:0000259" key="5">
    <source>
        <dbReference type="PROSITE" id="PS50111"/>
    </source>
</evidence>
<dbReference type="GO" id="GO:0007165">
    <property type="term" value="P:signal transduction"/>
    <property type="evidence" value="ECO:0007669"/>
    <property type="project" value="UniProtKB-KW"/>
</dbReference>
<keyword evidence="8" id="KW-1185">Reference proteome</keyword>
<accession>A0A1G9TKJ3</accession>
<evidence type="ECO:0000256" key="4">
    <source>
        <dbReference type="SAM" id="Phobius"/>
    </source>
</evidence>
<protein>
    <submittedName>
        <fullName evidence="7">Methyl-accepting chemotaxis protein</fullName>
    </submittedName>
</protein>
<proteinExistence type="inferred from homology"/>
<evidence type="ECO:0000256" key="2">
    <source>
        <dbReference type="ARBA" id="ARBA00029447"/>
    </source>
</evidence>
<dbReference type="InterPro" id="IPR003660">
    <property type="entry name" value="HAMP_dom"/>
</dbReference>
<dbReference type="PROSITE" id="PS50111">
    <property type="entry name" value="CHEMOTAXIS_TRANSDUC_2"/>
    <property type="match status" value="1"/>
</dbReference>
<dbReference type="OrthoDB" id="9806477at2"/>
<evidence type="ECO:0000256" key="1">
    <source>
        <dbReference type="ARBA" id="ARBA00023224"/>
    </source>
</evidence>
<name>A0A1G9TKJ3_9FIRM</name>
<evidence type="ECO:0000313" key="8">
    <source>
        <dbReference type="Proteomes" id="UP000214880"/>
    </source>
</evidence>
<dbReference type="CDD" id="cd06225">
    <property type="entry name" value="HAMP"/>
    <property type="match status" value="1"/>
</dbReference>